<dbReference type="AlphaFoldDB" id="A0AAD5D604"/>
<gene>
    <name evidence="1" type="ORF">M8C21_009452</name>
</gene>
<feature type="non-terminal residue" evidence="1">
    <location>
        <position position="70"/>
    </location>
</feature>
<name>A0AAD5D604_AMBAR</name>
<keyword evidence="2" id="KW-1185">Reference proteome</keyword>
<reference evidence="1" key="1">
    <citation type="submission" date="2022-06" db="EMBL/GenBank/DDBJ databases">
        <title>Uncovering the hologenomic basis of an extraordinary plant invasion.</title>
        <authorList>
            <person name="Bieker V.C."/>
            <person name="Martin M.D."/>
            <person name="Gilbert T."/>
            <person name="Hodgins K."/>
            <person name="Battlay P."/>
            <person name="Petersen B."/>
            <person name="Wilson J."/>
        </authorList>
    </citation>
    <scope>NUCLEOTIDE SEQUENCE</scope>
    <source>
        <strain evidence="1">AA19_3_7</strain>
        <tissue evidence="1">Leaf</tissue>
    </source>
</reference>
<evidence type="ECO:0000313" key="2">
    <source>
        <dbReference type="Proteomes" id="UP001206925"/>
    </source>
</evidence>
<evidence type="ECO:0000313" key="1">
    <source>
        <dbReference type="EMBL" id="KAI7753499.1"/>
    </source>
</evidence>
<organism evidence="1 2">
    <name type="scientific">Ambrosia artemisiifolia</name>
    <name type="common">Common ragweed</name>
    <dbReference type="NCBI Taxonomy" id="4212"/>
    <lineage>
        <taxon>Eukaryota</taxon>
        <taxon>Viridiplantae</taxon>
        <taxon>Streptophyta</taxon>
        <taxon>Embryophyta</taxon>
        <taxon>Tracheophyta</taxon>
        <taxon>Spermatophyta</taxon>
        <taxon>Magnoliopsida</taxon>
        <taxon>eudicotyledons</taxon>
        <taxon>Gunneridae</taxon>
        <taxon>Pentapetalae</taxon>
        <taxon>asterids</taxon>
        <taxon>campanulids</taxon>
        <taxon>Asterales</taxon>
        <taxon>Asteraceae</taxon>
        <taxon>Asteroideae</taxon>
        <taxon>Heliantheae alliance</taxon>
        <taxon>Heliantheae</taxon>
        <taxon>Ambrosia</taxon>
    </lineage>
</organism>
<proteinExistence type="predicted"/>
<sequence length="70" mass="8062">VLRPQQDRKIREAHRQWMQGFRTVNARRCIRLGRIGTVSLDGYPTGDHHLLHRFSHLLSSLGDSPFISGL</sequence>
<protein>
    <submittedName>
        <fullName evidence="1">Uncharacterized protein</fullName>
    </submittedName>
</protein>
<dbReference type="EMBL" id="JAMZMK010005418">
    <property type="protein sequence ID" value="KAI7753499.1"/>
    <property type="molecule type" value="Genomic_DNA"/>
</dbReference>
<accession>A0AAD5D604</accession>
<comment type="caution">
    <text evidence="1">The sequence shown here is derived from an EMBL/GenBank/DDBJ whole genome shotgun (WGS) entry which is preliminary data.</text>
</comment>
<dbReference type="Proteomes" id="UP001206925">
    <property type="component" value="Unassembled WGS sequence"/>
</dbReference>